<gene>
    <name evidence="1" type="ORF">VSH64_15585</name>
</gene>
<dbReference type="RefSeq" id="WP_326836308.1">
    <property type="nucleotide sequence ID" value="NZ_CP142149.1"/>
</dbReference>
<accession>A0ABZ1IGB4</accession>
<organism evidence="1 2">
    <name type="scientific">Amycolatopsis rhabdoformis</name>
    <dbReference type="NCBI Taxonomy" id="1448059"/>
    <lineage>
        <taxon>Bacteria</taxon>
        <taxon>Bacillati</taxon>
        <taxon>Actinomycetota</taxon>
        <taxon>Actinomycetes</taxon>
        <taxon>Pseudonocardiales</taxon>
        <taxon>Pseudonocardiaceae</taxon>
        <taxon>Amycolatopsis</taxon>
    </lineage>
</organism>
<evidence type="ECO:0000313" key="2">
    <source>
        <dbReference type="Proteomes" id="UP001330812"/>
    </source>
</evidence>
<reference evidence="1 2" key="1">
    <citation type="journal article" date="2015" name="Int. J. Syst. Evol. Microbiol.">
        <title>Amycolatopsis rhabdoformis sp. nov., an actinomycete isolated from a tropical forest soil.</title>
        <authorList>
            <person name="Souza W.R."/>
            <person name="Silva R.E."/>
            <person name="Goodfellow M."/>
            <person name="Busarakam K."/>
            <person name="Figueiro F.S."/>
            <person name="Ferreira D."/>
            <person name="Rodrigues-Filho E."/>
            <person name="Moraes L.A.B."/>
            <person name="Zucchi T.D."/>
        </authorList>
    </citation>
    <scope>NUCLEOTIDE SEQUENCE [LARGE SCALE GENOMIC DNA]</scope>
    <source>
        <strain evidence="1 2">NCIMB 14900</strain>
    </source>
</reference>
<keyword evidence="2" id="KW-1185">Reference proteome</keyword>
<protein>
    <submittedName>
        <fullName evidence="1">Uncharacterized protein</fullName>
    </submittedName>
</protein>
<proteinExistence type="predicted"/>
<dbReference type="Proteomes" id="UP001330812">
    <property type="component" value="Chromosome"/>
</dbReference>
<evidence type="ECO:0000313" key="1">
    <source>
        <dbReference type="EMBL" id="WSE33510.1"/>
    </source>
</evidence>
<name>A0ABZ1IGB4_9PSEU</name>
<sequence>MDFTDPADVVPAWMSAAAFLQRNAPRAWAAEMVDDRGIPYRHPPFYVPDSAYHLPVHAKAEYLAAAEYRRLAAAELYHLDAEATATALATPVTSSPDITTLPPAPSGLLTWATPVTTDRGAPLVALSWGPEEDGGLMMVWWSDSEAVAHRSGEDLDAVINSNGSLTYDRWARYVPGSRPDHADLRREPYELDSHVIPAAMATWTAMRAGRLRAVETLAPSSGDREQAGRMGLNARPVRCYRP</sequence>
<dbReference type="EMBL" id="CP142149">
    <property type="protein sequence ID" value="WSE33510.1"/>
    <property type="molecule type" value="Genomic_DNA"/>
</dbReference>